<dbReference type="PANTHER" id="PTHR30026">
    <property type="entry name" value="OUTER MEMBRANE PROTEIN TOLC"/>
    <property type="match status" value="1"/>
</dbReference>
<protein>
    <submittedName>
        <fullName evidence="11">Outer membrane efflux protein BepC</fullName>
    </submittedName>
</protein>
<comment type="subcellular location">
    <subcellularLocation>
        <location evidence="1">Cell outer membrane</location>
    </subcellularLocation>
</comment>
<accession>A0A5S9PRX0</accession>
<dbReference type="PROSITE" id="PS51123">
    <property type="entry name" value="OMPA_2"/>
    <property type="match status" value="1"/>
</dbReference>
<evidence type="ECO:0000313" key="11">
    <source>
        <dbReference type="EMBL" id="CAA0107205.1"/>
    </source>
</evidence>
<keyword evidence="4" id="KW-1134">Transmembrane beta strand</keyword>
<evidence type="ECO:0000256" key="9">
    <source>
        <dbReference type="SAM" id="SignalP"/>
    </source>
</evidence>
<evidence type="ECO:0000256" key="5">
    <source>
        <dbReference type="ARBA" id="ARBA00022692"/>
    </source>
</evidence>
<evidence type="ECO:0000256" key="3">
    <source>
        <dbReference type="ARBA" id="ARBA00022448"/>
    </source>
</evidence>
<evidence type="ECO:0000256" key="8">
    <source>
        <dbReference type="PROSITE-ProRule" id="PRU00473"/>
    </source>
</evidence>
<dbReference type="EMBL" id="CACSIK010000002">
    <property type="protein sequence ID" value="CAA0107287.1"/>
    <property type="molecule type" value="Genomic_DNA"/>
</dbReference>
<dbReference type="GO" id="GO:0009279">
    <property type="term" value="C:cell outer membrane"/>
    <property type="evidence" value="ECO:0007669"/>
    <property type="project" value="UniProtKB-SubCell"/>
</dbReference>
<name>A0A5S9PRX0_9GAMM</name>
<dbReference type="GO" id="GO:0015562">
    <property type="term" value="F:efflux transmembrane transporter activity"/>
    <property type="evidence" value="ECO:0007669"/>
    <property type="project" value="InterPro"/>
</dbReference>
<evidence type="ECO:0000313" key="14">
    <source>
        <dbReference type="Proteomes" id="UP000439591"/>
    </source>
</evidence>
<dbReference type="InterPro" id="IPR036737">
    <property type="entry name" value="OmpA-like_sf"/>
</dbReference>
<dbReference type="InterPro" id="IPR006664">
    <property type="entry name" value="OMP_bac"/>
</dbReference>
<feature type="signal peptide" evidence="9">
    <location>
        <begin position="1"/>
        <end position="30"/>
    </location>
</feature>
<feature type="chain" id="PRO_5036372908" evidence="9">
    <location>
        <begin position="31"/>
        <end position="722"/>
    </location>
</feature>
<evidence type="ECO:0000256" key="6">
    <source>
        <dbReference type="ARBA" id="ARBA00023136"/>
    </source>
</evidence>
<keyword evidence="7" id="KW-0998">Cell outer membrane</keyword>
<keyword evidence="9" id="KW-0732">Signal</keyword>
<keyword evidence="3" id="KW-0813">Transport</keyword>
<evidence type="ECO:0000256" key="2">
    <source>
        <dbReference type="ARBA" id="ARBA00007613"/>
    </source>
</evidence>
<evidence type="ECO:0000259" key="10">
    <source>
        <dbReference type="PROSITE" id="PS51123"/>
    </source>
</evidence>
<dbReference type="GO" id="GO:1990281">
    <property type="term" value="C:efflux pump complex"/>
    <property type="evidence" value="ECO:0007669"/>
    <property type="project" value="TreeGrafter"/>
</dbReference>
<dbReference type="PANTHER" id="PTHR30026:SF22">
    <property type="entry name" value="OUTER MEMBRANE EFFLUX PROTEIN"/>
    <property type="match status" value="1"/>
</dbReference>
<sequence length="722" mass="79403">MKGIKISTLPKLASRSVAVILGFGIAAAQAAPMSLSDYVADAISANPLVLEQVHIFRQAQQDQAIARSGWRPSVDLLATAGRYEGESPTVVGSQGQQKTDYDSAQAELSITQNIFNGFDTRNGTKQADAGAVAALFNLYDTADNVALDAVQAYIEVLKQHRLLVLAQENLRSHEETLVKITKRSQSGAGRRSQLEQTEGRVAQARAGLLAQRNNLEDALTEAHQLLGRYVVPEEFSEPAMPERLSENLDALTDAALIQHPALKVAKSNIEESIFDQKRSNSKYYPKLDLTLAQEVGQDLNGIPGDTEESSVVLTLTYNFYNGGADRAEKYQKISKVHEHQQYFGRVRRQIINALRLAWMGDKYLHDQLKYLQQHVIQSQKTMVSYQEEFFIGQRDLIDLLDAKNELIAAQNSYATAYFDALTARYRILEGSGRLFQGLGLNPVIEDDNLVVAKVHAKGKDKMPLDWDRDQDEELDRQDHCDNTLSLVRVDQRGCEIKAPIAAPEPAVASAIDVGLKAVDDRLILDEGGVVEISHASLLGNDVAGKDRTLLFKAYTQPRVGSLAYNSDDNLIYRAAEGFEGIDTFTYVASDGEVTDTATVTISVRSGQAIDFTKAYYVNYLFDQSVLTPESSGVVGRIITALKKQPTTKVTISTYTDSLGSDAYNFKLSLRRATATRSMLVNAGISASRIQIYAGGESNPLADNATKSGQAINRRGEFTFQTR</sequence>
<evidence type="ECO:0000313" key="12">
    <source>
        <dbReference type="EMBL" id="CAA0107287.1"/>
    </source>
</evidence>
<evidence type="ECO:0000256" key="1">
    <source>
        <dbReference type="ARBA" id="ARBA00004442"/>
    </source>
</evidence>
<dbReference type="InterPro" id="IPR003423">
    <property type="entry name" value="OMP_efflux"/>
</dbReference>
<dbReference type="SUPFAM" id="SSF56954">
    <property type="entry name" value="Outer membrane efflux proteins (OEP)"/>
    <property type="match status" value="1"/>
</dbReference>
<keyword evidence="5" id="KW-0812">Transmembrane</keyword>
<keyword evidence="6 8" id="KW-0472">Membrane</keyword>
<evidence type="ECO:0000256" key="7">
    <source>
        <dbReference type="ARBA" id="ARBA00023237"/>
    </source>
</evidence>
<dbReference type="Pfam" id="PF02321">
    <property type="entry name" value="OEP"/>
    <property type="match status" value="2"/>
</dbReference>
<dbReference type="Gene3D" id="3.30.1330.60">
    <property type="entry name" value="OmpA-like domain"/>
    <property type="match status" value="1"/>
</dbReference>
<dbReference type="OrthoDB" id="9814637at2"/>
<dbReference type="Gene3D" id="1.20.1600.10">
    <property type="entry name" value="Outer membrane efflux proteins (OEP)"/>
    <property type="match status" value="1"/>
</dbReference>
<proteinExistence type="inferred from homology"/>
<dbReference type="InterPro" id="IPR006665">
    <property type="entry name" value="OmpA-like"/>
</dbReference>
<dbReference type="Pfam" id="PF00691">
    <property type="entry name" value="OmpA"/>
    <property type="match status" value="1"/>
</dbReference>
<feature type="domain" description="OmpA-like" evidence="10">
    <location>
        <begin position="606"/>
        <end position="722"/>
    </location>
</feature>
<dbReference type="GO" id="GO:0015288">
    <property type="term" value="F:porin activity"/>
    <property type="evidence" value="ECO:0007669"/>
    <property type="project" value="TreeGrafter"/>
</dbReference>
<dbReference type="Proteomes" id="UP000439591">
    <property type="component" value="Unassembled WGS sequence"/>
</dbReference>
<keyword evidence="13" id="KW-1185">Reference proteome</keyword>
<reference evidence="13 14" key="1">
    <citation type="submission" date="2019-11" db="EMBL/GenBank/DDBJ databases">
        <authorList>
            <person name="Holert J."/>
        </authorList>
    </citation>
    <scope>NUCLEOTIDE SEQUENCE [LARGE SCALE GENOMIC DNA]</scope>
    <source>
        <strain evidence="11">BC3_2A</strain>
        <strain evidence="12">SB11_1A</strain>
    </source>
</reference>
<dbReference type="NCBIfam" id="TIGR01844">
    <property type="entry name" value="type_I_sec_TolC"/>
    <property type="match status" value="1"/>
</dbReference>
<comment type="similarity">
    <text evidence="2">Belongs to the outer membrane factor (OMF) (TC 1.B.17) family.</text>
</comment>
<organism evidence="11 14">
    <name type="scientific">Zhongshania aliphaticivorans</name>
    <dbReference type="NCBI Taxonomy" id="1470434"/>
    <lineage>
        <taxon>Bacteria</taxon>
        <taxon>Pseudomonadati</taxon>
        <taxon>Pseudomonadota</taxon>
        <taxon>Gammaproteobacteria</taxon>
        <taxon>Cellvibrionales</taxon>
        <taxon>Spongiibacteraceae</taxon>
        <taxon>Zhongshania</taxon>
    </lineage>
</organism>
<dbReference type="EMBL" id="CACSIM010000003">
    <property type="protein sequence ID" value="CAA0107205.1"/>
    <property type="molecule type" value="Genomic_DNA"/>
</dbReference>
<dbReference type="CDD" id="cd07185">
    <property type="entry name" value="OmpA_C-like"/>
    <property type="match status" value="1"/>
</dbReference>
<dbReference type="Pfam" id="PF17963">
    <property type="entry name" value="Big_9"/>
    <property type="match status" value="1"/>
</dbReference>
<evidence type="ECO:0000313" key="13">
    <source>
        <dbReference type="Proteomes" id="UP000435877"/>
    </source>
</evidence>
<dbReference type="Gene3D" id="2.60.40.3440">
    <property type="match status" value="1"/>
</dbReference>
<dbReference type="SUPFAM" id="SSF103088">
    <property type="entry name" value="OmpA-like"/>
    <property type="match status" value="1"/>
</dbReference>
<dbReference type="RefSeq" id="WP_159269746.1">
    <property type="nucleotide sequence ID" value="NZ_CACSIK010000002.1"/>
</dbReference>
<dbReference type="AlphaFoldDB" id="A0A5S9PRX0"/>
<dbReference type="PRINTS" id="PR01021">
    <property type="entry name" value="OMPADOMAIN"/>
</dbReference>
<dbReference type="Proteomes" id="UP000435877">
    <property type="component" value="Unassembled WGS sequence"/>
</dbReference>
<dbReference type="InterPro" id="IPR010130">
    <property type="entry name" value="T1SS_OMP_TolC"/>
</dbReference>
<dbReference type="InterPro" id="IPR051906">
    <property type="entry name" value="TolC-like"/>
</dbReference>
<gene>
    <name evidence="11" type="primary">bepC_1</name>
    <name evidence="12" type="synonym">bepC_2</name>
    <name evidence="12" type="ORF">IHBHHGIJ_03050</name>
    <name evidence="11" type="ORF">KFEGEMFD_02425</name>
</gene>
<evidence type="ECO:0000256" key="4">
    <source>
        <dbReference type="ARBA" id="ARBA00022452"/>
    </source>
</evidence>